<proteinExistence type="predicted"/>
<dbReference type="AlphaFoldDB" id="A0A5M9Z0Y0"/>
<evidence type="ECO:0000313" key="2">
    <source>
        <dbReference type="Proteomes" id="UP000324504"/>
    </source>
</evidence>
<dbReference type="EMBL" id="VUAV01000035">
    <property type="protein sequence ID" value="KAA8812360.1"/>
    <property type="molecule type" value="Genomic_DNA"/>
</dbReference>
<dbReference type="Gene3D" id="3.30.1460.60">
    <property type="match status" value="1"/>
</dbReference>
<evidence type="ECO:0000313" key="1">
    <source>
        <dbReference type="EMBL" id="KAA8812360.1"/>
    </source>
</evidence>
<dbReference type="RefSeq" id="WP_054832881.1">
    <property type="nucleotide sequence ID" value="NZ_CP072197.1"/>
</dbReference>
<name>A0A5M9Z0Y0_9LACO</name>
<accession>A0A5M9Z0Y0</accession>
<reference evidence="1 2" key="1">
    <citation type="submission" date="2019-09" db="EMBL/GenBank/DDBJ databases">
        <title>Comparative analysis of L. crispatus genomes revealed niche specific adaptation to different host and body sites.</title>
        <authorList>
            <person name="Pan M."/>
            <person name="Hidalgo-Cantabrana C."/>
            <person name="Barrangou R."/>
        </authorList>
    </citation>
    <scope>NUCLEOTIDE SEQUENCE [LARGE SCALE GENOMIC DNA]</scope>
    <source>
        <strain evidence="1 2">NCK2488</strain>
    </source>
</reference>
<organism evidence="1 2">
    <name type="scientific">Lactobacillus crispatus</name>
    <dbReference type="NCBI Taxonomy" id="47770"/>
    <lineage>
        <taxon>Bacteria</taxon>
        <taxon>Bacillati</taxon>
        <taxon>Bacillota</taxon>
        <taxon>Bacilli</taxon>
        <taxon>Lactobacillales</taxon>
        <taxon>Lactobacillaceae</taxon>
        <taxon>Lactobacillus</taxon>
    </lineage>
</organism>
<dbReference type="Proteomes" id="UP000324504">
    <property type="component" value="Unassembled WGS sequence"/>
</dbReference>
<gene>
    <name evidence="1" type="ORF">F1C09_06620</name>
</gene>
<dbReference type="Pfam" id="PF22125">
    <property type="entry name" value="Lreu_0056_like"/>
    <property type="match status" value="1"/>
</dbReference>
<dbReference type="InterPro" id="IPR054365">
    <property type="entry name" value="Lreu_0056-like"/>
</dbReference>
<sequence>MRKKAIGGIIVGVLVILICLVFIFTKNNNSQVRQQNSKSQVGIEIKKNKHRNSVSVTKINNDQDNKYTTDQWMLMGYMAYAYDNYVHSRHISNNAEMVTDVKEDLDNGDLKASRESTNSYTLTNKFGSVGVTVQTDTVKVTGDGETITAKSELKNKFGTYADKIKAMTQNIGKTEGNKDKSISSNTQIPNFSVKQLAILAGFARGGKDWVKGCIKNTNKLKDNDLVGTMCMGYNSKNDNYYIDGHGDGTTVVTFKQEGNMLVTKHNDLTGDSVGSSPMVTKRIPLQQLVSKYYSTEAEKQEVDTLAKELLDKKQYDAKVKSLSN</sequence>
<protein>
    <submittedName>
        <fullName evidence="1">Uncharacterized protein</fullName>
    </submittedName>
</protein>
<comment type="caution">
    <text evidence="1">The sequence shown here is derived from an EMBL/GenBank/DDBJ whole genome shotgun (WGS) entry which is preliminary data.</text>
</comment>